<keyword evidence="2" id="KW-1185">Reference proteome</keyword>
<proteinExistence type="predicted"/>
<reference evidence="1 2" key="1">
    <citation type="submission" date="2018-07" db="EMBL/GenBank/DDBJ databases">
        <title>Erythrobacter nanhaiensis sp. nov., a novel member of the genus Erythrobacter isolated from the South China Sea.</title>
        <authorList>
            <person name="Chen X."/>
            <person name="Liu J."/>
        </authorList>
    </citation>
    <scope>NUCLEOTIDE SEQUENCE [LARGE SCALE GENOMIC DNA]</scope>
    <source>
        <strain evidence="1 2">S-5</strain>
    </source>
</reference>
<sequence length="251" mass="26504">MLAAAAVSACGEAEATGEGAYAGVEKAAPATESETETAPAAVESRKALTPIPAAFHGRWGMLGDCSSPMVITAGGIESPGAQPLSSVKILDANTIELDREPNPEYPDADQRFGLVVSGKDMLTMHAPQMSSLRFERCGTRAPAEKQAASAAGGLPAKFRGRWDSEEYGNCDAPGPDAITVEAMKISDESDSGWRLASLERVDANTYRAQANYYAGDYTGERFAMTVRLEDAGETLVLGLQGGSNVYEMRWG</sequence>
<organism evidence="1 2">
    <name type="scientific">Alteriqipengyuania lutimaris</name>
    <dbReference type="NCBI Taxonomy" id="1538146"/>
    <lineage>
        <taxon>Bacteria</taxon>
        <taxon>Pseudomonadati</taxon>
        <taxon>Pseudomonadota</taxon>
        <taxon>Alphaproteobacteria</taxon>
        <taxon>Sphingomonadales</taxon>
        <taxon>Erythrobacteraceae</taxon>
        <taxon>Alteriqipengyuania</taxon>
    </lineage>
</organism>
<dbReference type="Proteomes" id="UP000254101">
    <property type="component" value="Unassembled WGS sequence"/>
</dbReference>
<dbReference type="AlphaFoldDB" id="A0A395LH73"/>
<name>A0A395LH73_9SPHN</name>
<gene>
    <name evidence="1" type="ORF">DL238_00650</name>
</gene>
<dbReference type="RefSeq" id="WP_115490503.1">
    <property type="nucleotide sequence ID" value="NZ_JACHWW010000001.1"/>
</dbReference>
<accession>A0A395LH73</accession>
<dbReference type="EMBL" id="QRBB01000001">
    <property type="protein sequence ID" value="RDS76268.1"/>
    <property type="molecule type" value="Genomic_DNA"/>
</dbReference>
<protein>
    <submittedName>
        <fullName evidence="1">Uncharacterized protein</fullName>
    </submittedName>
</protein>
<evidence type="ECO:0000313" key="2">
    <source>
        <dbReference type="Proteomes" id="UP000254101"/>
    </source>
</evidence>
<evidence type="ECO:0000313" key="1">
    <source>
        <dbReference type="EMBL" id="RDS76268.1"/>
    </source>
</evidence>
<comment type="caution">
    <text evidence="1">The sequence shown here is derived from an EMBL/GenBank/DDBJ whole genome shotgun (WGS) entry which is preliminary data.</text>
</comment>